<keyword evidence="2" id="KW-1003">Cell membrane</keyword>
<dbReference type="PROSITE" id="PS50885">
    <property type="entry name" value="HAMP"/>
    <property type="match status" value="1"/>
</dbReference>
<feature type="transmembrane region" description="Helical" evidence="8">
    <location>
        <begin position="186"/>
        <end position="208"/>
    </location>
</feature>
<evidence type="ECO:0000256" key="6">
    <source>
        <dbReference type="PROSITE-ProRule" id="PRU00284"/>
    </source>
</evidence>
<dbReference type="InterPro" id="IPR003660">
    <property type="entry name" value="HAMP_dom"/>
</dbReference>
<evidence type="ECO:0000256" key="2">
    <source>
        <dbReference type="ARBA" id="ARBA00022475"/>
    </source>
</evidence>
<keyword evidence="8" id="KW-1133">Transmembrane helix</keyword>
<reference evidence="11 12" key="1">
    <citation type="submission" date="2019-08" db="EMBL/GenBank/DDBJ databases">
        <title>Bacillus genomes from the desert of Cuatro Cienegas, Coahuila.</title>
        <authorList>
            <person name="Olmedo-Alvarez G."/>
        </authorList>
    </citation>
    <scope>NUCLEOTIDE SEQUENCE [LARGE SCALE GENOMIC DNA]</scope>
    <source>
        <strain evidence="11 12">CH128b_4D</strain>
    </source>
</reference>
<dbReference type="GO" id="GO:0006935">
    <property type="term" value="P:chemotaxis"/>
    <property type="evidence" value="ECO:0007669"/>
    <property type="project" value="InterPro"/>
</dbReference>
<feature type="transmembrane region" description="Helical" evidence="8">
    <location>
        <begin position="15"/>
        <end position="35"/>
    </location>
</feature>
<dbReference type="PROSITE" id="PS50111">
    <property type="entry name" value="CHEMOTAXIS_TRANSDUC_2"/>
    <property type="match status" value="1"/>
</dbReference>
<gene>
    <name evidence="11" type="ORF">FZC84_12525</name>
</gene>
<dbReference type="EMBL" id="VTEG01000008">
    <property type="protein sequence ID" value="TYR98846.1"/>
    <property type="molecule type" value="Genomic_DNA"/>
</dbReference>
<sequence length="568" mass="62358">MNAKFFKDAKIGTKYSMVFGFAMLLMIISAIIIYFEVKSVKEEISAVERRGERAVDITEMASLFRTKDIRIADYVSTGDSSFIQEFEEIRADYNEIEGKIKTQLNSEEEENHFKKLSELDKEANDLFTAVIIPAIQRGDELKAASARQQAREIRGGAIQNLDQLREIIYGKRDKAVLEAERALNQLLMILPASILISLMISAVLFFFINRNVQNRLDRIIHTAVEVSKGNLQIQESHITGRDEIGQLEEAIFAMIGNVRGMITKISQASGVLASQSQEMTKSSKEVKEVNEQVAATMQELASGAEQQASSSGEVATLMENFSTKLLSTSDQGSEVSRNTDKVLDMTEQGNQLMKSSVRKMENIDSNVKEAVQKVKGLDQQSKEISNLVSVIKGVSDQTDLLALNAAIEAARAGEHGKGFAVVAGEVRKLAEQVSNSVAHITSIVGKVQEESSEVVHSLEKVNLEVEEGTLQIDETRKSFNEMNFLLSEVANQVRGMTANLRKISNDGTPISISLASIASVAEESAAGIEQTSASSQQTAASMEEISLNAIELADLAEELMKLIGEFKM</sequence>
<dbReference type="GO" id="GO:0007165">
    <property type="term" value="P:signal transduction"/>
    <property type="evidence" value="ECO:0007669"/>
    <property type="project" value="UniProtKB-KW"/>
</dbReference>
<evidence type="ECO:0000256" key="5">
    <source>
        <dbReference type="ARBA" id="ARBA00029447"/>
    </source>
</evidence>
<dbReference type="CDD" id="cd11386">
    <property type="entry name" value="MCP_signal"/>
    <property type="match status" value="1"/>
</dbReference>
<evidence type="ECO:0000259" key="9">
    <source>
        <dbReference type="PROSITE" id="PS50111"/>
    </source>
</evidence>
<name>A0A5D4MB33_9BACI</name>
<dbReference type="GO" id="GO:0005886">
    <property type="term" value="C:plasma membrane"/>
    <property type="evidence" value="ECO:0007669"/>
    <property type="project" value="UniProtKB-SubCell"/>
</dbReference>
<accession>A0A5D4MB33</accession>
<feature type="domain" description="HAMP" evidence="10">
    <location>
        <begin position="210"/>
        <end position="263"/>
    </location>
</feature>
<dbReference type="Gene3D" id="1.10.287.950">
    <property type="entry name" value="Methyl-accepting chemotaxis protein"/>
    <property type="match status" value="1"/>
</dbReference>
<comment type="similarity">
    <text evidence="5">Belongs to the methyl-accepting chemotaxis (MCP) protein family.</text>
</comment>
<keyword evidence="7" id="KW-0175">Coiled coil</keyword>
<dbReference type="GO" id="GO:0004888">
    <property type="term" value="F:transmembrane signaling receptor activity"/>
    <property type="evidence" value="ECO:0007669"/>
    <property type="project" value="InterPro"/>
</dbReference>
<keyword evidence="3 8" id="KW-0472">Membrane</keyword>
<dbReference type="AlphaFoldDB" id="A0A5D4MB33"/>
<evidence type="ECO:0000256" key="1">
    <source>
        <dbReference type="ARBA" id="ARBA00004236"/>
    </source>
</evidence>
<dbReference type="PANTHER" id="PTHR32089:SF112">
    <property type="entry name" value="LYSOZYME-LIKE PROTEIN-RELATED"/>
    <property type="match status" value="1"/>
</dbReference>
<keyword evidence="4 6" id="KW-0807">Transducer</keyword>
<protein>
    <submittedName>
        <fullName evidence="11">HAMP domain-containing protein</fullName>
    </submittedName>
</protein>
<feature type="coiled-coil region" evidence="7">
    <location>
        <begin position="272"/>
        <end position="299"/>
    </location>
</feature>
<proteinExistence type="inferred from homology"/>
<dbReference type="Pfam" id="PF00672">
    <property type="entry name" value="HAMP"/>
    <property type="match status" value="1"/>
</dbReference>
<dbReference type="SMART" id="SM00283">
    <property type="entry name" value="MA"/>
    <property type="match status" value="1"/>
</dbReference>
<evidence type="ECO:0000256" key="3">
    <source>
        <dbReference type="ARBA" id="ARBA00023136"/>
    </source>
</evidence>
<dbReference type="Pfam" id="PF00015">
    <property type="entry name" value="MCPsignal"/>
    <property type="match status" value="1"/>
</dbReference>
<evidence type="ECO:0000313" key="11">
    <source>
        <dbReference type="EMBL" id="TYR98846.1"/>
    </source>
</evidence>
<dbReference type="SUPFAM" id="SSF58104">
    <property type="entry name" value="Methyl-accepting chemotaxis protein (MCP) signaling domain"/>
    <property type="match status" value="1"/>
</dbReference>
<evidence type="ECO:0000313" key="12">
    <source>
        <dbReference type="Proteomes" id="UP000325182"/>
    </source>
</evidence>
<dbReference type="PRINTS" id="PR00260">
    <property type="entry name" value="CHEMTRNSDUCR"/>
</dbReference>
<dbReference type="PANTHER" id="PTHR32089">
    <property type="entry name" value="METHYL-ACCEPTING CHEMOTAXIS PROTEIN MCPB"/>
    <property type="match status" value="1"/>
</dbReference>
<keyword evidence="8" id="KW-0812">Transmembrane</keyword>
<evidence type="ECO:0000256" key="8">
    <source>
        <dbReference type="SAM" id="Phobius"/>
    </source>
</evidence>
<organism evidence="11 12">
    <name type="scientific">Rossellomorea vietnamensis</name>
    <dbReference type="NCBI Taxonomy" id="218284"/>
    <lineage>
        <taxon>Bacteria</taxon>
        <taxon>Bacillati</taxon>
        <taxon>Bacillota</taxon>
        <taxon>Bacilli</taxon>
        <taxon>Bacillales</taxon>
        <taxon>Bacillaceae</taxon>
        <taxon>Rossellomorea</taxon>
    </lineage>
</organism>
<evidence type="ECO:0000256" key="7">
    <source>
        <dbReference type="SAM" id="Coils"/>
    </source>
</evidence>
<dbReference type="SMART" id="SM00304">
    <property type="entry name" value="HAMP"/>
    <property type="match status" value="1"/>
</dbReference>
<dbReference type="InterPro" id="IPR004089">
    <property type="entry name" value="MCPsignal_dom"/>
</dbReference>
<dbReference type="RefSeq" id="WP_148954093.1">
    <property type="nucleotide sequence ID" value="NZ_VTEG01000008.1"/>
</dbReference>
<evidence type="ECO:0000259" key="10">
    <source>
        <dbReference type="PROSITE" id="PS50885"/>
    </source>
</evidence>
<comment type="caution">
    <text evidence="11">The sequence shown here is derived from an EMBL/GenBank/DDBJ whole genome shotgun (WGS) entry which is preliminary data.</text>
</comment>
<dbReference type="InterPro" id="IPR004090">
    <property type="entry name" value="Chemotax_Me-accpt_rcpt"/>
</dbReference>
<evidence type="ECO:0000256" key="4">
    <source>
        <dbReference type="ARBA" id="ARBA00023224"/>
    </source>
</evidence>
<feature type="domain" description="Methyl-accepting transducer" evidence="9">
    <location>
        <begin position="282"/>
        <end position="539"/>
    </location>
</feature>
<dbReference type="Proteomes" id="UP000325182">
    <property type="component" value="Unassembled WGS sequence"/>
</dbReference>
<dbReference type="Gene3D" id="6.10.340.10">
    <property type="match status" value="1"/>
</dbReference>
<comment type="subcellular location">
    <subcellularLocation>
        <location evidence="1">Cell membrane</location>
    </subcellularLocation>
</comment>